<dbReference type="AlphaFoldDB" id="A0A6P2CV12"/>
<evidence type="ECO:0000313" key="2">
    <source>
        <dbReference type="EMBL" id="VTR90942.1"/>
    </source>
</evidence>
<proteinExistence type="predicted"/>
<evidence type="ECO:0000256" key="1">
    <source>
        <dbReference type="SAM" id="Phobius"/>
    </source>
</evidence>
<dbReference type="KEGG" id="gms:SOIL9_67720"/>
<sequence>MILVALLIATSISQFICIALISDFPPLDRVEFTSSLLAEIAMKFVDTTVFVALGAYLSLK</sequence>
<keyword evidence="1" id="KW-0472">Membrane</keyword>
<dbReference type="EMBL" id="LR593886">
    <property type="protein sequence ID" value="VTR90942.1"/>
    <property type="molecule type" value="Genomic_DNA"/>
</dbReference>
<feature type="transmembrane region" description="Helical" evidence="1">
    <location>
        <begin position="41"/>
        <end position="59"/>
    </location>
</feature>
<keyword evidence="3" id="KW-1185">Reference proteome</keyword>
<keyword evidence="1" id="KW-1133">Transmembrane helix</keyword>
<keyword evidence="1" id="KW-0812">Transmembrane</keyword>
<reference evidence="2 3" key="1">
    <citation type="submission" date="2019-05" db="EMBL/GenBank/DDBJ databases">
        <authorList>
            <consortium name="Science for Life Laboratories"/>
        </authorList>
    </citation>
    <scope>NUCLEOTIDE SEQUENCE [LARGE SCALE GENOMIC DNA]</scope>
    <source>
        <strain evidence="2">Soil9</strain>
    </source>
</reference>
<gene>
    <name evidence="2" type="ORF">SOIL9_67720</name>
</gene>
<organism evidence="2 3">
    <name type="scientific">Gemmata massiliana</name>
    <dbReference type="NCBI Taxonomy" id="1210884"/>
    <lineage>
        <taxon>Bacteria</taxon>
        <taxon>Pseudomonadati</taxon>
        <taxon>Planctomycetota</taxon>
        <taxon>Planctomycetia</taxon>
        <taxon>Gemmatales</taxon>
        <taxon>Gemmataceae</taxon>
        <taxon>Gemmata</taxon>
    </lineage>
</organism>
<protein>
    <submittedName>
        <fullName evidence="2">Uncharacterized protein</fullName>
    </submittedName>
</protein>
<dbReference type="Proteomes" id="UP000464178">
    <property type="component" value="Chromosome"/>
</dbReference>
<evidence type="ECO:0000313" key="3">
    <source>
        <dbReference type="Proteomes" id="UP000464178"/>
    </source>
</evidence>
<name>A0A6P2CV12_9BACT</name>
<accession>A0A6P2CV12</accession>